<name>A0AAV9NG68_9EURO</name>
<dbReference type="PANTHER" id="PTHR43433:SF5">
    <property type="entry name" value="AB HYDROLASE-1 DOMAIN-CONTAINING PROTEIN"/>
    <property type="match status" value="1"/>
</dbReference>
<dbReference type="EMBL" id="JAVRRD010000009">
    <property type="protein sequence ID" value="KAK5055285.1"/>
    <property type="molecule type" value="Genomic_DNA"/>
</dbReference>
<evidence type="ECO:0000313" key="2">
    <source>
        <dbReference type="EMBL" id="KAK5055285.1"/>
    </source>
</evidence>
<gene>
    <name evidence="2" type="ORF">LTR84_013035</name>
</gene>
<sequence length="287" mass="32025">MVSSEGKYITHPNGQISHYFDDDFTDPWKESPVILIQHGFARHAAFWYHWVPVLSRQYRVIRRDARGHGRSSYPDKESASTYKYDAETICAEIVDMLDQLKLTKVHFLGESTSGMIGEILAVKYPNRLHSLTICSSPTYLPPAATELFAFGHRDWPTACRRLGARGWAEKLSKVPGTVSVPDPAYLQWWTDQISLSSAEGLAGYAEFLCTLDARPFLGRIKVPMLILAPANSAATTVEEQKSIQMQVEGARLEVIQGKGHEIYVDMAEECQKAVLSFLGDLSGSRTG</sequence>
<dbReference type="InterPro" id="IPR029058">
    <property type="entry name" value="AB_hydrolase_fold"/>
</dbReference>
<dbReference type="Pfam" id="PF00561">
    <property type="entry name" value="Abhydrolase_1"/>
    <property type="match status" value="1"/>
</dbReference>
<feature type="domain" description="AB hydrolase-1" evidence="1">
    <location>
        <begin position="32"/>
        <end position="265"/>
    </location>
</feature>
<organism evidence="2 3">
    <name type="scientific">Exophiala bonariae</name>
    <dbReference type="NCBI Taxonomy" id="1690606"/>
    <lineage>
        <taxon>Eukaryota</taxon>
        <taxon>Fungi</taxon>
        <taxon>Dikarya</taxon>
        <taxon>Ascomycota</taxon>
        <taxon>Pezizomycotina</taxon>
        <taxon>Eurotiomycetes</taxon>
        <taxon>Chaetothyriomycetidae</taxon>
        <taxon>Chaetothyriales</taxon>
        <taxon>Herpotrichiellaceae</taxon>
        <taxon>Exophiala</taxon>
    </lineage>
</organism>
<evidence type="ECO:0000313" key="3">
    <source>
        <dbReference type="Proteomes" id="UP001358417"/>
    </source>
</evidence>
<dbReference type="Gene3D" id="3.40.50.1820">
    <property type="entry name" value="alpha/beta hydrolase"/>
    <property type="match status" value="1"/>
</dbReference>
<evidence type="ECO:0000259" key="1">
    <source>
        <dbReference type="Pfam" id="PF00561"/>
    </source>
</evidence>
<dbReference type="SUPFAM" id="SSF53474">
    <property type="entry name" value="alpha/beta-Hydrolases"/>
    <property type="match status" value="1"/>
</dbReference>
<proteinExistence type="predicted"/>
<keyword evidence="3" id="KW-1185">Reference proteome</keyword>
<dbReference type="AlphaFoldDB" id="A0AAV9NG68"/>
<dbReference type="GeneID" id="89981171"/>
<reference evidence="2 3" key="1">
    <citation type="submission" date="2023-08" db="EMBL/GenBank/DDBJ databases">
        <title>Black Yeasts Isolated from many extreme environments.</title>
        <authorList>
            <person name="Coleine C."/>
            <person name="Stajich J.E."/>
            <person name="Selbmann L."/>
        </authorList>
    </citation>
    <scope>NUCLEOTIDE SEQUENCE [LARGE SCALE GENOMIC DNA]</scope>
    <source>
        <strain evidence="2 3">CCFEE 5792</strain>
    </source>
</reference>
<dbReference type="InterPro" id="IPR050471">
    <property type="entry name" value="AB_hydrolase"/>
</dbReference>
<dbReference type="InterPro" id="IPR000073">
    <property type="entry name" value="AB_hydrolase_1"/>
</dbReference>
<accession>A0AAV9NG68</accession>
<dbReference type="RefSeq" id="XP_064707716.1">
    <property type="nucleotide sequence ID" value="XM_064856540.1"/>
</dbReference>
<comment type="caution">
    <text evidence="2">The sequence shown here is derived from an EMBL/GenBank/DDBJ whole genome shotgun (WGS) entry which is preliminary data.</text>
</comment>
<dbReference type="Proteomes" id="UP001358417">
    <property type="component" value="Unassembled WGS sequence"/>
</dbReference>
<dbReference type="PANTHER" id="PTHR43433">
    <property type="entry name" value="HYDROLASE, ALPHA/BETA FOLD FAMILY PROTEIN"/>
    <property type="match status" value="1"/>
</dbReference>
<protein>
    <recommendedName>
        <fullName evidence="1">AB hydrolase-1 domain-containing protein</fullName>
    </recommendedName>
</protein>